<dbReference type="Proteomes" id="UP000366872">
    <property type="component" value="Unassembled WGS sequence"/>
</dbReference>
<comment type="subcellular location">
    <subcellularLocation>
        <location evidence="1">Cell membrane</location>
        <topology evidence="1">Multi-pass membrane protein</topology>
    </subcellularLocation>
</comment>
<evidence type="ECO:0000313" key="11">
    <source>
        <dbReference type="Proteomes" id="UP000366872"/>
    </source>
</evidence>
<protein>
    <submittedName>
        <fullName evidence="10">Type II secretion system protein F</fullName>
    </submittedName>
</protein>
<dbReference type="InterPro" id="IPR018076">
    <property type="entry name" value="T2SS_GspF_dom"/>
</dbReference>
<proteinExistence type="inferred from homology"/>
<evidence type="ECO:0000313" key="10">
    <source>
        <dbReference type="EMBL" id="VGO14256.1"/>
    </source>
</evidence>
<feature type="transmembrane region" description="Helical" evidence="8">
    <location>
        <begin position="386"/>
        <end position="414"/>
    </location>
</feature>
<dbReference type="Gene3D" id="1.20.81.30">
    <property type="entry name" value="Type II secretion system (T2SS), domain F"/>
    <property type="match status" value="2"/>
</dbReference>
<keyword evidence="11" id="KW-1185">Reference proteome</keyword>
<dbReference type="Pfam" id="PF00482">
    <property type="entry name" value="T2SSF"/>
    <property type="match status" value="2"/>
</dbReference>
<dbReference type="InterPro" id="IPR003004">
    <property type="entry name" value="GspF/PilC"/>
</dbReference>
<feature type="domain" description="Type II secretion system protein GspF" evidence="9">
    <location>
        <begin position="94"/>
        <end position="210"/>
    </location>
</feature>
<dbReference type="EMBL" id="CAAHFG010000001">
    <property type="protein sequence ID" value="VGO14256.1"/>
    <property type="molecule type" value="Genomic_DNA"/>
</dbReference>
<keyword evidence="4 8" id="KW-0812">Transmembrane</keyword>
<dbReference type="GO" id="GO:0005886">
    <property type="term" value="C:plasma membrane"/>
    <property type="evidence" value="ECO:0007669"/>
    <property type="project" value="UniProtKB-SubCell"/>
</dbReference>
<accession>A0A6C2U4C9</accession>
<evidence type="ECO:0000256" key="4">
    <source>
        <dbReference type="ARBA" id="ARBA00022692"/>
    </source>
</evidence>
<dbReference type="RefSeq" id="WP_136079750.1">
    <property type="nucleotide sequence ID" value="NZ_CAAHFG010000001.1"/>
</dbReference>
<evidence type="ECO:0000256" key="1">
    <source>
        <dbReference type="ARBA" id="ARBA00004651"/>
    </source>
</evidence>
<evidence type="ECO:0000256" key="6">
    <source>
        <dbReference type="ARBA" id="ARBA00023136"/>
    </source>
</evidence>
<dbReference type="AlphaFoldDB" id="A0A6C2U4C9"/>
<dbReference type="PANTHER" id="PTHR30012">
    <property type="entry name" value="GENERAL SECRETION PATHWAY PROTEIN"/>
    <property type="match status" value="1"/>
</dbReference>
<organism evidence="10 11">
    <name type="scientific">Pontiella desulfatans</name>
    <dbReference type="NCBI Taxonomy" id="2750659"/>
    <lineage>
        <taxon>Bacteria</taxon>
        <taxon>Pseudomonadati</taxon>
        <taxon>Kiritimatiellota</taxon>
        <taxon>Kiritimatiellia</taxon>
        <taxon>Kiritimatiellales</taxon>
        <taxon>Pontiellaceae</taxon>
        <taxon>Pontiella</taxon>
    </lineage>
</organism>
<reference evidence="10 11" key="1">
    <citation type="submission" date="2019-04" db="EMBL/GenBank/DDBJ databases">
        <authorList>
            <person name="Van Vliet M D."/>
        </authorList>
    </citation>
    <scope>NUCLEOTIDE SEQUENCE [LARGE SCALE GENOMIC DNA]</scope>
    <source>
        <strain evidence="10 11">F1</strain>
    </source>
</reference>
<evidence type="ECO:0000256" key="7">
    <source>
        <dbReference type="SAM" id="MobiDB-lite"/>
    </source>
</evidence>
<keyword evidence="6 8" id="KW-0472">Membrane</keyword>
<sequence length="422" mass="46114">MPRFFYRAVNAQGHSSTGAVEAADAAGARRKLRTDGLTPVDIRPANPADHAHAASREKSKPVTSAEMEKLNSAQVGAGEANKIALELFTRVHQLVDNGMPLGDAVKALGQRLTVPRQKALCSGLWHELSKGSNMAGAMRRFPKIFDATTIAMVEAGEATGNLGPILENLIEMLETRREMRKEIASGLAYPAFILIVVFLVMLFVLFYLMPNIQTMMDSMGGELTLPTRIVMGFAKFSLTGGPFILGAFGGIFLLFRQWRKTEGGRLASDRWLLRLPVVKGIAQNAELSRVCNLSAVLLDSGVDTTDALRLIERSMQNRYLRGLFSASRTLISDGASFANALRHNKVMPDMDLDILGISEDAGDLVAGFRSIYKARNEELRDQMKRLTVWIGTGAMFFVFALVFLLVFGIVSSILQLSSSVLG</sequence>
<feature type="domain" description="Type II secretion system protein GspF" evidence="9">
    <location>
        <begin position="293"/>
        <end position="410"/>
    </location>
</feature>
<keyword evidence="5 8" id="KW-1133">Transmembrane helix</keyword>
<evidence type="ECO:0000256" key="2">
    <source>
        <dbReference type="ARBA" id="ARBA00005745"/>
    </source>
</evidence>
<feature type="transmembrane region" description="Helical" evidence="8">
    <location>
        <begin position="186"/>
        <end position="209"/>
    </location>
</feature>
<evidence type="ECO:0000256" key="3">
    <source>
        <dbReference type="ARBA" id="ARBA00022475"/>
    </source>
</evidence>
<feature type="region of interest" description="Disordered" evidence="7">
    <location>
        <begin position="36"/>
        <end position="64"/>
    </location>
</feature>
<feature type="transmembrane region" description="Helical" evidence="8">
    <location>
        <begin position="229"/>
        <end position="255"/>
    </location>
</feature>
<comment type="similarity">
    <text evidence="2">Belongs to the GSP F family.</text>
</comment>
<dbReference type="PRINTS" id="PR00812">
    <property type="entry name" value="BCTERIALGSPF"/>
</dbReference>
<evidence type="ECO:0000256" key="8">
    <source>
        <dbReference type="SAM" id="Phobius"/>
    </source>
</evidence>
<dbReference type="InterPro" id="IPR042094">
    <property type="entry name" value="T2SS_GspF_sf"/>
</dbReference>
<evidence type="ECO:0000256" key="5">
    <source>
        <dbReference type="ARBA" id="ARBA00022989"/>
    </source>
</evidence>
<evidence type="ECO:0000259" key="9">
    <source>
        <dbReference type="Pfam" id="PF00482"/>
    </source>
</evidence>
<feature type="compositionally biased region" description="Basic and acidic residues" evidence="7">
    <location>
        <begin position="49"/>
        <end position="60"/>
    </location>
</feature>
<name>A0A6C2U4C9_PONDE</name>
<dbReference type="PANTHER" id="PTHR30012:SF0">
    <property type="entry name" value="TYPE II SECRETION SYSTEM PROTEIN F-RELATED"/>
    <property type="match status" value="1"/>
</dbReference>
<gene>
    <name evidence="10" type="primary">gspF_1</name>
    <name evidence="10" type="ORF">PDESU_02815</name>
</gene>
<keyword evidence="3" id="KW-1003">Cell membrane</keyword>